<protein>
    <recommendedName>
        <fullName evidence="9">TAFH domain-containing protein</fullName>
    </recommendedName>
</protein>
<reference evidence="10" key="2">
    <citation type="submission" date="2025-08" db="UniProtKB">
        <authorList>
            <consortium name="Ensembl"/>
        </authorList>
    </citation>
    <scope>IDENTIFICATION</scope>
</reference>
<feature type="compositionally biased region" description="Low complexity" evidence="8">
    <location>
        <begin position="519"/>
        <end position="528"/>
    </location>
</feature>
<sequence length="873" mass="92767">MSGNETAKDFSKVQDESEVSSNEAAAAGGKTAKPQTSRVSDERCVGSECTANISTKASALPCENKNPSPEPREALKKEPAKADLLSMPSSMLSKSAVAVAPVSSIVSSSSLPMPSAPKIIVSTAAVRSSTPLMVGARVLTSVTTPAVTSVQGLGALAARPGGVAVTPNQTGAPSMTPPPVQGAIMAFPRTSTPQQTGPVARGLQTTSIQLPANFHIPQGMVLIRSDSGQLMLVSQQALAQVQAQGLVPRQPGVTTVRPQSSQAAATATSIIRVSIPPSSTNVATIINPAPTTGTAVLKPTSTPGTTIIKATSMPGSTVIKPTTVLGTTGLKPSSTTATTVIKATAAHKLPSSTSSGSINQSTMSGTTVSSTSVVKSIGKASLSPSVTQIIRPGGSAPRNISPNIPTRHSTTKSCVPIPVTAETLENVKKCKNFLVTLMKLASSGTRSANMAQNVRALVKDLLDGQLEAEEFTEKLYMELKSSPQPYLVPFLKRSLPAVRQLTPNSQLFIQQCDQPKPPSSSSGLGSTSQKHNVTSSNSSQPLRRSLPVRPSQPVIQQSKGMTVKHPVTTSSCVDAPVQKPKQLIIQTNTQPGGALGMQYSLQASKGPTTVPSPAMRTHSFKDSTSGSFRDDDDINDVASMAGVNVNEENARILASSAELVGSVVHSCRDEPFLQTSALQERVQHIGSSLGVIEVSPDVLGLLSHATQERLRGLLEKLTAVAQHRSISYKDDWRHIQTNDTRSQLKFLEQLEKVEKRKREEEERETLLRIAKTRSSSEDPEQLRLKQRAKEMQQLELAQMQHREANLAALAALGPRKRKPLEASGLGANQVLGSYAQRTGQRIPTRVTFRDLIYCMEQDLTLRHSLILYNAFLR</sequence>
<feature type="region of interest" description="Disordered" evidence="8">
    <location>
        <begin position="510"/>
        <end position="563"/>
    </location>
</feature>
<dbReference type="PANTHER" id="PTHR15138">
    <property type="entry name" value="TRANSCRIPTION INITIATION FACTOR TFIID SUBUNIT 4"/>
    <property type="match status" value="1"/>
</dbReference>
<dbReference type="AlphaFoldDB" id="A0A3B4ELF1"/>
<evidence type="ECO:0000313" key="10">
    <source>
        <dbReference type="Ensembl" id="ENSPNAP00000036608.2"/>
    </source>
</evidence>
<dbReference type="STRING" id="42514.ENSPNAP00000036608"/>
<evidence type="ECO:0000256" key="4">
    <source>
        <dbReference type="ARBA" id="ARBA00023015"/>
    </source>
</evidence>
<dbReference type="CDD" id="cd08045">
    <property type="entry name" value="HFD_TAF4"/>
    <property type="match status" value="1"/>
</dbReference>
<name>A0A3B4ELF1_PYGNA</name>
<dbReference type="GO" id="GO:0003677">
    <property type="term" value="F:DNA binding"/>
    <property type="evidence" value="ECO:0007669"/>
    <property type="project" value="TreeGrafter"/>
</dbReference>
<dbReference type="GO" id="GO:0046982">
    <property type="term" value="F:protein heterodimerization activity"/>
    <property type="evidence" value="ECO:0007669"/>
    <property type="project" value="InterPro"/>
</dbReference>
<gene>
    <name evidence="10" type="primary">TAF4B</name>
</gene>
<dbReference type="InterPro" id="IPR007900">
    <property type="entry name" value="TAF4_C"/>
</dbReference>
<evidence type="ECO:0000256" key="1">
    <source>
        <dbReference type="ARBA" id="ARBA00004123"/>
    </source>
</evidence>
<evidence type="ECO:0000313" key="11">
    <source>
        <dbReference type="Proteomes" id="UP001501920"/>
    </source>
</evidence>
<comment type="similarity">
    <text evidence="2">Belongs to the TAF4 family.</text>
</comment>
<keyword evidence="6" id="KW-0539">Nucleus</keyword>
<dbReference type="OMA" id="ISYKDDW"/>
<keyword evidence="3" id="KW-0597">Phosphoprotein</keyword>
<feature type="region of interest" description="Disordered" evidence="8">
    <location>
        <begin position="1"/>
        <end position="79"/>
    </location>
</feature>
<keyword evidence="7" id="KW-0175">Coiled coil</keyword>
<dbReference type="SMART" id="SM00549">
    <property type="entry name" value="TAFH"/>
    <property type="match status" value="1"/>
</dbReference>
<dbReference type="Gene3D" id="1.10.20.10">
    <property type="entry name" value="Histone, subunit A"/>
    <property type="match status" value="1"/>
</dbReference>
<dbReference type="InterPro" id="IPR045144">
    <property type="entry name" value="TAF4"/>
</dbReference>
<dbReference type="Gene3D" id="1.20.120.1110">
    <property type="entry name" value="TAFH/NHR1 domain"/>
    <property type="match status" value="1"/>
</dbReference>
<evidence type="ECO:0000256" key="6">
    <source>
        <dbReference type="ARBA" id="ARBA00023242"/>
    </source>
</evidence>
<organism evidence="10 11">
    <name type="scientific">Pygocentrus nattereri</name>
    <name type="common">Red-bellied piranha</name>
    <dbReference type="NCBI Taxonomy" id="42514"/>
    <lineage>
        <taxon>Eukaryota</taxon>
        <taxon>Metazoa</taxon>
        <taxon>Chordata</taxon>
        <taxon>Craniata</taxon>
        <taxon>Vertebrata</taxon>
        <taxon>Euteleostomi</taxon>
        <taxon>Actinopterygii</taxon>
        <taxon>Neopterygii</taxon>
        <taxon>Teleostei</taxon>
        <taxon>Ostariophysi</taxon>
        <taxon>Characiformes</taxon>
        <taxon>Characoidei</taxon>
        <taxon>Pygocentrus</taxon>
    </lineage>
</organism>
<dbReference type="RefSeq" id="XP_017543252.1">
    <property type="nucleotide sequence ID" value="XM_017687763.2"/>
</dbReference>
<dbReference type="PROSITE" id="PS51119">
    <property type="entry name" value="TAFH"/>
    <property type="match status" value="1"/>
</dbReference>
<feature type="domain" description="TAFH" evidence="9">
    <location>
        <begin position="424"/>
        <end position="521"/>
    </location>
</feature>
<dbReference type="Proteomes" id="UP001501920">
    <property type="component" value="Chromosome 4"/>
</dbReference>
<dbReference type="FunFam" id="1.20.120.1110:FF:000002">
    <property type="entry name" value="Transcription initiation factor TFIID subunit 4B"/>
    <property type="match status" value="1"/>
</dbReference>
<dbReference type="GeneTree" id="ENSGT00390000011620"/>
<dbReference type="GeneID" id="108414854"/>
<dbReference type="InterPro" id="IPR037249">
    <property type="entry name" value="TAFH/NHR1_dom_sf"/>
</dbReference>
<dbReference type="FunFam" id="1.10.20.10:FF:000015">
    <property type="entry name" value="Transcription initiation factor TFIID subunit 4B"/>
    <property type="match status" value="1"/>
</dbReference>
<comment type="subcellular location">
    <subcellularLocation>
        <location evidence="1">Nucleus</location>
    </subcellularLocation>
</comment>
<feature type="region of interest" description="Disordered" evidence="8">
    <location>
        <begin position="605"/>
        <end position="631"/>
    </location>
</feature>
<evidence type="ECO:0000256" key="3">
    <source>
        <dbReference type="ARBA" id="ARBA00022553"/>
    </source>
</evidence>
<feature type="compositionally biased region" description="Polar residues" evidence="8">
    <location>
        <begin position="529"/>
        <end position="542"/>
    </location>
</feature>
<dbReference type="SUPFAM" id="SSF47113">
    <property type="entry name" value="Histone-fold"/>
    <property type="match status" value="1"/>
</dbReference>
<reference evidence="10" key="3">
    <citation type="submission" date="2025-09" db="UniProtKB">
        <authorList>
            <consortium name="Ensembl"/>
        </authorList>
    </citation>
    <scope>IDENTIFICATION</scope>
</reference>
<evidence type="ECO:0000256" key="2">
    <source>
        <dbReference type="ARBA" id="ARBA00006178"/>
    </source>
</evidence>
<reference evidence="10 11" key="1">
    <citation type="submission" date="2020-10" db="EMBL/GenBank/DDBJ databases">
        <title>Pygocentrus nattereri (red-bellied piranha) genome, fPygNat1, primary haplotype.</title>
        <authorList>
            <person name="Myers G."/>
            <person name="Meyer A."/>
            <person name="Karagic N."/>
            <person name="Pippel M."/>
            <person name="Winkler S."/>
            <person name="Tracey A."/>
            <person name="Wood J."/>
            <person name="Formenti G."/>
            <person name="Howe K."/>
            <person name="Fedrigo O."/>
            <person name="Jarvis E.D."/>
        </authorList>
    </citation>
    <scope>NUCLEOTIDE SEQUENCE [LARGE SCALE GENOMIC DNA]</scope>
</reference>
<dbReference type="CTD" id="6875"/>
<dbReference type="PANTHER" id="PTHR15138:SF22">
    <property type="entry name" value="TAFH DOMAIN-CONTAINING PROTEIN"/>
    <property type="match status" value="1"/>
</dbReference>
<dbReference type="Pfam" id="PF07531">
    <property type="entry name" value="TAFH"/>
    <property type="match status" value="1"/>
</dbReference>
<dbReference type="GO" id="GO:0016251">
    <property type="term" value="F:RNA polymerase II general transcription initiation factor activity"/>
    <property type="evidence" value="ECO:0007669"/>
    <property type="project" value="TreeGrafter"/>
</dbReference>
<proteinExistence type="inferred from homology"/>
<dbReference type="InterPro" id="IPR009072">
    <property type="entry name" value="Histone-fold"/>
</dbReference>
<dbReference type="GO" id="GO:0006367">
    <property type="term" value="P:transcription initiation at RNA polymerase II promoter"/>
    <property type="evidence" value="ECO:0007669"/>
    <property type="project" value="TreeGrafter"/>
</dbReference>
<feature type="compositionally biased region" description="Basic and acidic residues" evidence="8">
    <location>
        <begin position="1"/>
        <end position="15"/>
    </location>
</feature>
<keyword evidence="5" id="KW-0804">Transcription</keyword>
<dbReference type="InterPro" id="IPR003894">
    <property type="entry name" value="TAFH_NHR1"/>
</dbReference>
<feature type="compositionally biased region" description="Polar residues" evidence="8">
    <location>
        <begin position="398"/>
        <end position="407"/>
    </location>
</feature>
<feature type="compositionally biased region" description="Basic and acidic residues" evidence="8">
    <location>
        <begin position="70"/>
        <end position="79"/>
    </location>
</feature>
<dbReference type="SUPFAM" id="SSF158553">
    <property type="entry name" value="TAFH domain-like"/>
    <property type="match status" value="1"/>
</dbReference>
<dbReference type="GO" id="GO:0006357">
    <property type="term" value="P:regulation of transcription by RNA polymerase II"/>
    <property type="evidence" value="ECO:0007669"/>
    <property type="project" value="UniProtKB-ARBA"/>
</dbReference>
<dbReference type="GO" id="GO:0005669">
    <property type="term" value="C:transcription factor TFIID complex"/>
    <property type="evidence" value="ECO:0007669"/>
    <property type="project" value="InterPro"/>
</dbReference>
<feature type="coiled-coil region" evidence="7">
    <location>
        <begin position="743"/>
        <end position="770"/>
    </location>
</feature>
<evidence type="ECO:0000256" key="7">
    <source>
        <dbReference type="SAM" id="Coils"/>
    </source>
</evidence>
<dbReference type="Pfam" id="PF05236">
    <property type="entry name" value="TAF4"/>
    <property type="match status" value="1"/>
</dbReference>
<feature type="region of interest" description="Disordered" evidence="8">
    <location>
        <begin position="388"/>
        <end position="407"/>
    </location>
</feature>
<accession>A0A3B4ELF1</accession>
<evidence type="ECO:0000256" key="5">
    <source>
        <dbReference type="ARBA" id="ARBA00023163"/>
    </source>
</evidence>
<evidence type="ECO:0000259" key="9">
    <source>
        <dbReference type="PROSITE" id="PS51119"/>
    </source>
</evidence>
<keyword evidence="11" id="KW-1185">Reference proteome</keyword>
<keyword evidence="4" id="KW-0805">Transcription regulation</keyword>
<evidence type="ECO:0000256" key="8">
    <source>
        <dbReference type="SAM" id="MobiDB-lite"/>
    </source>
</evidence>
<dbReference type="Ensembl" id="ENSPNAT00000031428.2">
    <property type="protein sequence ID" value="ENSPNAP00000036608.2"/>
    <property type="gene ID" value="ENSPNAG00000027636.2"/>
</dbReference>